<organism evidence="1 2">
    <name type="scientific">Araneus ventricosus</name>
    <name type="common">Orbweaver spider</name>
    <name type="synonym">Epeira ventricosa</name>
    <dbReference type="NCBI Taxonomy" id="182803"/>
    <lineage>
        <taxon>Eukaryota</taxon>
        <taxon>Metazoa</taxon>
        <taxon>Ecdysozoa</taxon>
        <taxon>Arthropoda</taxon>
        <taxon>Chelicerata</taxon>
        <taxon>Arachnida</taxon>
        <taxon>Araneae</taxon>
        <taxon>Araneomorphae</taxon>
        <taxon>Entelegynae</taxon>
        <taxon>Araneoidea</taxon>
        <taxon>Araneidae</taxon>
        <taxon>Araneus</taxon>
    </lineage>
</organism>
<reference evidence="1 2" key="1">
    <citation type="journal article" date="2019" name="Sci. Rep.">
        <title>Orb-weaving spider Araneus ventricosus genome elucidates the spidroin gene catalogue.</title>
        <authorList>
            <person name="Kono N."/>
            <person name="Nakamura H."/>
            <person name="Ohtoshi R."/>
            <person name="Moran D.A.P."/>
            <person name="Shinohara A."/>
            <person name="Yoshida Y."/>
            <person name="Fujiwara M."/>
            <person name="Mori M."/>
            <person name="Tomita M."/>
            <person name="Arakawa K."/>
        </authorList>
    </citation>
    <scope>NUCLEOTIDE SEQUENCE [LARGE SCALE GENOMIC DNA]</scope>
</reference>
<dbReference type="AlphaFoldDB" id="A0A4Y2AQD1"/>
<comment type="caution">
    <text evidence="1">The sequence shown here is derived from an EMBL/GenBank/DDBJ whole genome shotgun (WGS) entry which is preliminary data.</text>
</comment>
<proteinExistence type="predicted"/>
<accession>A0A4Y2AQD1</accession>
<name>A0A4Y2AQD1_ARAVE</name>
<evidence type="ECO:0000313" key="1">
    <source>
        <dbReference type="EMBL" id="GBL81415.1"/>
    </source>
</evidence>
<evidence type="ECO:0000313" key="2">
    <source>
        <dbReference type="Proteomes" id="UP000499080"/>
    </source>
</evidence>
<gene>
    <name evidence="1" type="ORF">AVEN_107691_1</name>
</gene>
<keyword evidence="2" id="KW-1185">Reference proteome</keyword>
<sequence>MSNSTVDLRRNRVSNWNPVVSRASILTLSHCTPGGNMNYCTLHVRLSNHFRRIKNFAQIFLILRSYKVFSNTHRLPQRPVKYFTCPTPLWTSGGTRFRTGIHWSLELLP</sequence>
<dbReference type="Proteomes" id="UP000499080">
    <property type="component" value="Unassembled WGS sequence"/>
</dbReference>
<protein>
    <submittedName>
        <fullName evidence="1">Uncharacterized protein</fullName>
    </submittedName>
</protein>
<dbReference type="EMBL" id="BGPR01232709">
    <property type="protein sequence ID" value="GBL81415.1"/>
    <property type="molecule type" value="Genomic_DNA"/>
</dbReference>